<dbReference type="InterPro" id="IPR011962">
    <property type="entry name" value="dCTP_deaminase"/>
</dbReference>
<dbReference type="GO" id="GO:0008829">
    <property type="term" value="F:dCTP deaminase activity"/>
    <property type="evidence" value="ECO:0007669"/>
    <property type="project" value="InterPro"/>
</dbReference>
<dbReference type="NCBIfam" id="TIGR02274">
    <property type="entry name" value="dCTP_deam"/>
    <property type="match status" value="1"/>
</dbReference>
<proteinExistence type="inferred from homology"/>
<dbReference type="CDD" id="cd07557">
    <property type="entry name" value="trimeric_dUTPase"/>
    <property type="match status" value="1"/>
</dbReference>
<feature type="binding site" evidence="4">
    <location>
        <position position="171"/>
    </location>
    <ligand>
        <name>dCTP</name>
        <dbReference type="ChEBI" id="CHEBI:61481"/>
    </ligand>
</feature>
<dbReference type="GO" id="GO:0006226">
    <property type="term" value="P:dUMP biosynthetic process"/>
    <property type="evidence" value="ECO:0007669"/>
    <property type="project" value="UniProtKB-UniRule"/>
</dbReference>
<comment type="pathway">
    <text evidence="4">Pyrimidine metabolism; dUMP biosynthesis; dUMP from dCTP: step 1/1.</text>
</comment>
<dbReference type="PANTHER" id="PTHR42680:SF3">
    <property type="entry name" value="DCTP DEAMINASE"/>
    <property type="match status" value="1"/>
</dbReference>
<feature type="binding site" evidence="4">
    <location>
        <begin position="104"/>
        <end position="109"/>
    </location>
    <ligand>
        <name>dCTP</name>
        <dbReference type="ChEBI" id="CHEBI:61481"/>
    </ligand>
</feature>
<keyword evidence="3 4" id="KW-0546">Nucleotide metabolism</keyword>
<dbReference type="HAMAP" id="MF_00146">
    <property type="entry name" value="dCTP_deaminase"/>
    <property type="match status" value="1"/>
</dbReference>
<evidence type="ECO:0000313" key="5">
    <source>
        <dbReference type="EMBL" id="ACZ41006.1"/>
    </source>
</evidence>
<accession>D1CDK0</accession>
<evidence type="ECO:0000256" key="3">
    <source>
        <dbReference type="ARBA" id="ARBA00023080"/>
    </source>
</evidence>
<dbReference type="Pfam" id="PF22769">
    <property type="entry name" value="DCD"/>
    <property type="match status" value="1"/>
</dbReference>
<comment type="function">
    <text evidence="4">Bifunctional enzyme that catalyzes both the deamination of dCTP to dUTP and the hydrolysis of dUTP to dUMP without releasing the toxic dUTP intermediate.</text>
</comment>
<feature type="site" description="Important for bifunctional activity" evidence="4">
    <location>
        <begin position="119"/>
        <end position="120"/>
    </location>
</feature>
<dbReference type="HOGENOM" id="CLU_087476_2_1_0"/>
<keyword evidence="2 4" id="KW-0378">Hydrolase</keyword>
<organism evidence="5 6">
    <name type="scientific">Thermobaculum terrenum (strain ATCC BAA-798 / CCMEE 7001 / YNP1)</name>
    <dbReference type="NCBI Taxonomy" id="525904"/>
    <lineage>
        <taxon>Bacteria</taxon>
        <taxon>Bacillati</taxon>
        <taxon>Chloroflexota</taxon>
        <taxon>Chloroflexia</taxon>
        <taxon>Candidatus Thermobaculales</taxon>
        <taxon>Candidatus Thermobaculaceae</taxon>
        <taxon>Thermobaculum</taxon>
    </lineage>
</organism>
<dbReference type="KEGG" id="ttr:Tter_0084"/>
<dbReference type="EMBL" id="CP001825">
    <property type="protein sequence ID" value="ACZ41006.1"/>
    <property type="molecule type" value="Genomic_DNA"/>
</dbReference>
<keyword evidence="6" id="KW-1185">Reference proteome</keyword>
<reference evidence="6" key="1">
    <citation type="journal article" date="2010" name="Stand. Genomic Sci.">
        <title>Complete genome sequence of 'Thermobaculum terrenum' type strain (YNP1).</title>
        <authorList>
            <person name="Kiss H."/>
            <person name="Cleland D."/>
            <person name="Lapidus A."/>
            <person name="Lucas S."/>
            <person name="Glavina Del Rio T."/>
            <person name="Nolan M."/>
            <person name="Tice H."/>
            <person name="Han C."/>
            <person name="Goodwin L."/>
            <person name="Pitluck S."/>
            <person name="Liolios K."/>
            <person name="Ivanova N."/>
            <person name="Mavromatis K."/>
            <person name="Ovchinnikova G."/>
            <person name="Pati A."/>
            <person name="Chen A."/>
            <person name="Palaniappan K."/>
            <person name="Land M."/>
            <person name="Hauser L."/>
            <person name="Chang Y."/>
            <person name="Jeffries C."/>
            <person name="Lu M."/>
            <person name="Brettin T."/>
            <person name="Detter J."/>
            <person name="Goker M."/>
            <person name="Tindall B."/>
            <person name="Beck B."/>
            <person name="McDermott T."/>
            <person name="Woyke T."/>
            <person name="Bristow J."/>
            <person name="Eisen J."/>
            <person name="Markowitz V."/>
            <person name="Hugenholtz P."/>
            <person name="Kyrpides N."/>
            <person name="Klenk H."/>
            <person name="Cheng J."/>
        </authorList>
    </citation>
    <scope>NUCLEOTIDE SEQUENCE [LARGE SCALE GENOMIC DNA]</scope>
    <source>
        <strain evidence="6">ATCC BAA-798 / YNP1</strain>
    </source>
</reference>
<feature type="binding site" evidence="4">
    <location>
        <position position="151"/>
    </location>
    <ligand>
        <name>dCTP</name>
        <dbReference type="ChEBI" id="CHEBI:61481"/>
    </ligand>
</feature>
<dbReference type="InterPro" id="IPR033704">
    <property type="entry name" value="dUTPase_trimeric"/>
</dbReference>
<dbReference type="SUPFAM" id="SSF51283">
    <property type="entry name" value="dUTPase-like"/>
    <property type="match status" value="1"/>
</dbReference>
<evidence type="ECO:0000313" key="6">
    <source>
        <dbReference type="Proteomes" id="UP000000323"/>
    </source>
</evidence>
<feature type="binding site" evidence="4">
    <location>
        <position position="122"/>
    </location>
    <ligand>
        <name>dCTP</name>
        <dbReference type="ChEBI" id="CHEBI:61481"/>
    </ligand>
</feature>
<evidence type="ECO:0000256" key="4">
    <source>
        <dbReference type="HAMAP-Rule" id="MF_00146"/>
    </source>
</evidence>
<keyword evidence="1 4" id="KW-0547">Nucleotide-binding</keyword>
<dbReference type="STRING" id="525904.Tter_0084"/>
<dbReference type="UniPathway" id="UPA00610">
    <property type="reaction ID" value="UER00667"/>
</dbReference>
<dbReference type="eggNOG" id="COG0717">
    <property type="taxonomic scope" value="Bacteria"/>
</dbReference>
<feature type="binding site" evidence="4">
    <location>
        <position position="164"/>
    </location>
    <ligand>
        <name>dCTP</name>
        <dbReference type="ChEBI" id="CHEBI:61481"/>
    </ligand>
</feature>
<dbReference type="AlphaFoldDB" id="D1CDK0"/>
<dbReference type="OrthoDB" id="9780956at2"/>
<dbReference type="InterPro" id="IPR036157">
    <property type="entry name" value="dUTPase-like_sf"/>
</dbReference>
<dbReference type="Gene3D" id="2.70.40.10">
    <property type="match status" value="1"/>
</dbReference>
<dbReference type="GO" id="GO:0015949">
    <property type="term" value="P:nucleobase-containing small molecule interconversion"/>
    <property type="evidence" value="ECO:0007669"/>
    <property type="project" value="TreeGrafter"/>
</dbReference>
<name>D1CDK0_THET1</name>
<evidence type="ECO:0000256" key="1">
    <source>
        <dbReference type="ARBA" id="ARBA00022741"/>
    </source>
</evidence>
<dbReference type="FunFam" id="2.70.40.10:FF:000005">
    <property type="entry name" value="dCTP deaminase, dUMP-forming"/>
    <property type="match status" value="1"/>
</dbReference>
<dbReference type="GO" id="GO:0000166">
    <property type="term" value="F:nucleotide binding"/>
    <property type="evidence" value="ECO:0007669"/>
    <property type="project" value="UniProtKB-KW"/>
</dbReference>
<sequence>MILSDTMIIDAIKTGWVSFDPPVDIDIQVQPASVDLRLGNTFRVYNYAQQAVIDPTEDIDLDSISQIVRLEDKPFILHPGAFVLGSTMEYVKIPPDLVGRLEGRSSLGRLGVVVHSTAGFIDPGFEGNITLEISNIGKIPVALRAGIRICQLTLMHTGPVARPYGPLRGSKYQGQREPTPSRIKNDVEFLRRGEIKVGES</sequence>
<feature type="binding site" evidence="4">
    <location>
        <position position="175"/>
    </location>
    <ligand>
        <name>dCTP</name>
        <dbReference type="ChEBI" id="CHEBI:61481"/>
    </ligand>
</feature>
<protein>
    <recommendedName>
        <fullName evidence="4">dCTP deaminase, dUMP-forming</fullName>
        <ecNumber evidence="4">3.5.4.30</ecNumber>
    </recommendedName>
    <alternativeName>
        <fullName evidence="4">Bifunctional dCTP deaminase:dUTPase</fullName>
    </alternativeName>
    <alternativeName>
        <fullName evidence="4">DCD-DUT</fullName>
    </alternativeName>
</protein>
<comment type="similarity">
    <text evidence="4">Belongs to the dCTP deaminase family.</text>
</comment>
<feature type="active site" description="Proton donor/acceptor" evidence="4">
    <location>
        <position position="132"/>
    </location>
</feature>
<comment type="subunit">
    <text evidence="4">Homotrimer.</text>
</comment>
<dbReference type="RefSeq" id="WP_012874041.1">
    <property type="nucleotide sequence ID" value="NC_013525.1"/>
</dbReference>
<dbReference type="PANTHER" id="PTHR42680">
    <property type="entry name" value="DCTP DEAMINASE"/>
    <property type="match status" value="1"/>
</dbReference>
<feature type="binding site" evidence="4">
    <location>
        <begin position="130"/>
        <end position="132"/>
    </location>
    <ligand>
        <name>dCTP</name>
        <dbReference type="ChEBI" id="CHEBI:61481"/>
    </ligand>
</feature>
<comment type="catalytic activity">
    <reaction evidence="4">
        <text>dCTP + 2 H2O = dUMP + NH4(+) + diphosphate</text>
        <dbReference type="Rhea" id="RHEA:19205"/>
        <dbReference type="ChEBI" id="CHEBI:15377"/>
        <dbReference type="ChEBI" id="CHEBI:28938"/>
        <dbReference type="ChEBI" id="CHEBI:33019"/>
        <dbReference type="ChEBI" id="CHEBI:61481"/>
        <dbReference type="ChEBI" id="CHEBI:246422"/>
        <dbReference type="EC" id="3.5.4.30"/>
    </reaction>
</comment>
<dbReference type="Proteomes" id="UP000000323">
    <property type="component" value="Chromosome 1"/>
</dbReference>
<dbReference type="GO" id="GO:0006229">
    <property type="term" value="P:dUTP biosynthetic process"/>
    <property type="evidence" value="ECO:0007669"/>
    <property type="project" value="InterPro"/>
</dbReference>
<gene>
    <name evidence="4" type="primary">dcd</name>
    <name evidence="5" type="ordered locus">Tter_0084</name>
</gene>
<dbReference type="EC" id="3.5.4.30" evidence="4"/>
<dbReference type="GO" id="GO:0033973">
    <property type="term" value="F:dCTP deaminase (dUMP-forming) activity"/>
    <property type="evidence" value="ECO:0007669"/>
    <property type="project" value="UniProtKB-UniRule"/>
</dbReference>
<evidence type="ECO:0000256" key="2">
    <source>
        <dbReference type="ARBA" id="ARBA00022801"/>
    </source>
</evidence>